<comment type="caution">
    <text evidence="2">The sequence shown here is derived from an EMBL/GenBank/DDBJ whole genome shotgun (WGS) entry which is preliminary data.</text>
</comment>
<dbReference type="Proteomes" id="UP000521868">
    <property type="component" value="Unassembled WGS sequence"/>
</dbReference>
<protein>
    <submittedName>
        <fullName evidence="2">Uncharacterized protein</fullName>
    </submittedName>
</protein>
<evidence type="ECO:0000313" key="3">
    <source>
        <dbReference type="Proteomes" id="UP000521868"/>
    </source>
</evidence>
<dbReference type="AlphaFoldDB" id="A0A7X6DI52"/>
<organism evidence="2 3">
    <name type="scientific">Ramlibacter lithotrophicus</name>
    <dbReference type="NCBI Taxonomy" id="2606681"/>
    <lineage>
        <taxon>Bacteria</taxon>
        <taxon>Pseudomonadati</taxon>
        <taxon>Pseudomonadota</taxon>
        <taxon>Betaproteobacteria</taxon>
        <taxon>Burkholderiales</taxon>
        <taxon>Comamonadaceae</taxon>
        <taxon>Ramlibacter</taxon>
    </lineage>
</organism>
<dbReference type="PROSITE" id="PS51257">
    <property type="entry name" value="PROKAR_LIPOPROTEIN"/>
    <property type="match status" value="1"/>
</dbReference>
<keyword evidence="3" id="KW-1185">Reference proteome</keyword>
<dbReference type="RefSeq" id="WP_168108703.1">
    <property type="nucleotide sequence ID" value="NZ_VTOX01000006.1"/>
</dbReference>
<sequence length="88" mass="9824">MKKPRFLLTFGAPLFLAAALAGCAMPGHHGHMDHGSSHDMDAAAMCDMHKKEMAGKTAAEQQALMQEHMKSMSPEMRQRMQEMHARCR</sequence>
<proteinExistence type="predicted"/>
<reference evidence="2 3" key="1">
    <citation type="journal article" date="2020" name="Nature">
        <title>Bacterial chemolithoautotrophy via manganese oxidation.</title>
        <authorList>
            <person name="Yu H."/>
            <person name="Leadbetter J.R."/>
        </authorList>
    </citation>
    <scope>NUCLEOTIDE SEQUENCE [LARGE SCALE GENOMIC DNA]</scope>
    <source>
        <strain evidence="2 3">RBP-1</strain>
    </source>
</reference>
<evidence type="ECO:0000256" key="1">
    <source>
        <dbReference type="SAM" id="SignalP"/>
    </source>
</evidence>
<accession>A0A7X6DI52</accession>
<feature type="signal peptide" evidence="1">
    <location>
        <begin position="1"/>
        <end position="21"/>
    </location>
</feature>
<dbReference type="EMBL" id="VTOX01000006">
    <property type="protein sequence ID" value="NKE67591.1"/>
    <property type="molecule type" value="Genomic_DNA"/>
</dbReference>
<keyword evidence="1" id="KW-0732">Signal</keyword>
<name>A0A7X6DI52_9BURK</name>
<evidence type="ECO:0000313" key="2">
    <source>
        <dbReference type="EMBL" id="NKE67591.1"/>
    </source>
</evidence>
<feature type="chain" id="PRO_5030998491" evidence="1">
    <location>
        <begin position="22"/>
        <end position="88"/>
    </location>
</feature>
<gene>
    <name evidence="2" type="ORF">RAMLITH_17345</name>
</gene>